<gene>
    <name evidence="5" type="ORF">QYE76_011835</name>
</gene>
<dbReference type="Proteomes" id="UP001231189">
    <property type="component" value="Unassembled WGS sequence"/>
</dbReference>
<dbReference type="PROSITE" id="PS51375">
    <property type="entry name" value="PPR"/>
    <property type="match status" value="3"/>
</dbReference>
<dbReference type="Gene3D" id="1.25.40.10">
    <property type="entry name" value="Tetratricopeptide repeat domain"/>
    <property type="match status" value="2"/>
</dbReference>
<dbReference type="SUPFAM" id="SSF48452">
    <property type="entry name" value="TPR-like"/>
    <property type="match status" value="2"/>
</dbReference>
<keyword evidence="2" id="KW-0677">Repeat</keyword>
<evidence type="ECO:0000256" key="1">
    <source>
        <dbReference type="ARBA" id="ARBA00007626"/>
    </source>
</evidence>
<evidence type="ECO:0000313" key="5">
    <source>
        <dbReference type="EMBL" id="KAK1695138.1"/>
    </source>
</evidence>
<reference evidence="5" key="1">
    <citation type="submission" date="2023-07" db="EMBL/GenBank/DDBJ databases">
        <title>A chromosome-level genome assembly of Lolium multiflorum.</title>
        <authorList>
            <person name="Chen Y."/>
            <person name="Copetti D."/>
            <person name="Kolliker R."/>
            <person name="Studer B."/>
        </authorList>
    </citation>
    <scope>NUCLEOTIDE SEQUENCE</scope>
    <source>
        <strain evidence="5">02402/16</strain>
        <tissue evidence="5">Leaf</tissue>
    </source>
</reference>
<dbReference type="PANTHER" id="PTHR45717">
    <property type="entry name" value="OS12G0527900 PROTEIN"/>
    <property type="match status" value="1"/>
</dbReference>
<feature type="repeat" description="PPR" evidence="4">
    <location>
        <begin position="136"/>
        <end position="166"/>
    </location>
</feature>
<dbReference type="GO" id="GO:0003729">
    <property type="term" value="F:mRNA binding"/>
    <property type="evidence" value="ECO:0007669"/>
    <property type="project" value="UniProtKB-ARBA"/>
</dbReference>
<evidence type="ECO:0008006" key="7">
    <source>
        <dbReference type="Google" id="ProtNLM"/>
    </source>
</evidence>
<dbReference type="NCBIfam" id="TIGR00756">
    <property type="entry name" value="PPR"/>
    <property type="match status" value="3"/>
</dbReference>
<evidence type="ECO:0000256" key="2">
    <source>
        <dbReference type="ARBA" id="ARBA00022737"/>
    </source>
</evidence>
<keyword evidence="6" id="KW-1185">Reference proteome</keyword>
<dbReference type="AlphaFoldDB" id="A0AAD8TZM8"/>
<accession>A0AAD8TZM8</accession>
<dbReference type="Pfam" id="PF01535">
    <property type="entry name" value="PPR"/>
    <property type="match status" value="2"/>
</dbReference>
<evidence type="ECO:0000256" key="4">
    <source>
        <dbReference type="PROSITE-ProRule" id="PRU00708"/>
    </source>
</evidence>
<evidence type="ECO:0000256" key="3">
    <source>
        <dbReference type="ARBA" id="ARBA00022946"/>
    </source>
</evidence>
<sequence length="495" mass="55744">MHRLLPPRAGLLRRLSTAAEAAASPPHPPPQPRADTLYHRVAAAVIPRIPLTPVLEQWAVAEGRPVEKHGLQAIIKKLVLRRRFSHALELSLWMTDRRHFPLSPGDVAYRLELITKVHGLQSAVAYFGGLSVQLKKPQCYGSLLKCYAEAKSVEEAEKLFAEMQKMGMMSSYPYNVMMKLYFELGQVERVRTMYKAMEESGIKPDVFTVDTLLKVYADAGDLNRVEELLEKIDPKILSWHSHASVARLFMKAGLQGRALQAIEESEKRISPKNGRVPYGFLLSMCADLGMSSEVDRIWNAYKSKVPVCNSMYMCRISVLLKMNDIDGAEKAFREWESRYVHHDIRLTNLLLNGYCANGLMDKAEALVDEAIAKGRTPYANTWYKLAGGFFKDGQVAKAVDMTRKALASATFGWEPDQTNVLMSLEHFTEQKNVEAAEEIASQLRSLVPLTREVYHGLLKTYVHAGQPVSDLLDRMNKDGFEADEETDRIIAGICR</sequence>
<feature type="repeat" description="PPR" evidence="4">
    <location>
        <begin position="170"/>
        <end position="204"/>
    </location>
</feature>
<comment type="caution">
    <text evidence="5">The sequence shown here is derived from an EMBL/GenBank/DDBJ whole genome shotgun (WGS) entry which is preliminary data.</text>
</comment>
<dbReference type="PANTHER" id="PTHR45717:SF10">
    <property type="entry name" value="OS10G0501000 PROTEIN"/>
    <property type="match status" value="1"/>
</dbReference>
<feature type="repeat" description="PPR" evidence="4">
    <location>
        <begin position="343"/>
        <end position="377"/>
    </location>
</feature>
<evidence type="ECO:0000313" key="6">
    <source>
        <dbReference type="Proteomes" id="UP001231189"/>
    </source>
</evidence>
<protein>
    <recommendedName>
        <fullName evidence="7">Pentatricopeptide repeat-containing protein</fullName>
    </recommendedName>
</protein>
<dbReference type="GO" id="GO:0005739">
    <property type="term" value="C:mitochondrion"/>
    <property type="evidence" value="ECO:0007669"/>
    <property type="project" value="TreeGrafter"/>
</dbReference>
<dbReference type="InterPro" id="IPR011990">
    <property type="entry name" value="TPR-like_helical_dom_sf"/>
</dbReference>
<dbReference type="EMBL" id="JAUUTY010000001">
    <property type="protein sequence ID" value="KAK1695138.1"/>
    <property type="molecule type" value="Genomic_DNA"/>
</dbReference>
<dbReference type="Pfam" id="PF13041">
    <property type="entry name" value="PPR_2"/>
    <property type="match status" value="1"/>
</dbReference>
<proteinExistence type="inferred from homology"/>
<keyword evidence="3" id="KW-0809">Transit peptide</keyword>
<organism evidence="5 6">
    <name type="scientific">Lolium multiflorum</name>
    <name type="common">Italian ryegrass</name>
    <name type="synonym">Lolium perenne subsp. multiflorum</name>
    <dbReference type="NCBI Taxonomy" id="4521"/>
    <lineage>
        <taxon>Eukaryota</taxon>
        <taxon>Viridiplantae</taxon>
        <taxon>Streptophyta</taxon>
        <taxon>Embryophyta</taxon>
        <taxon>Tracheophyta</taxon>
        <taxon>Spermatophyta</taxon>
        <taxon>Magnoliopsida</taxon>
        <taxon>Liliopsida</taxon>
        <taxon>Poales</taxon>
        <taxon>Poaceae</taxon>
        <taxon>BOP clade</taxon>
        <taxon>Pooideae</taxon>
        <taxon>Poodae</taxon>
        <taxon>Poeae</taxon>
        <taxon>Poeae Chloroplast Group 2 (Poeae type)</taxon>
        <taxon>Loliodinae</taxon>
        <taxon>Loliinae</taxon>
        <taxon>Lolium</taxon>
    </lineage>
</organism>
<dbReference type="InterPro" id="IPR002885">
    <property type="entry name" value="PPR_rpt"/>
</dbReference>
<name>A0AAD8TZM8_LOLMU</name>
<comment type="similarity">
    <text evidence="1">Belongs to the PPR family. P subfamily.</text>
</comment>